<dbReference type="Proteomes" id="UP000050501">
    <property type="component" value="Unassembled WGS sequence"/>
</dbReference>
<feature type="domain" description="FAD dependent oxidoreductase" evidence="2">
    <location>
        <begin position="11"/>
        <end position="357"/>
    </location>
</feature>
<accession>A0A0P6XIT7</accession>
<dbReference type="GO" id="GO:0016491">
    <property type="term" value="F:oxidoreductase activity"/>
    <property type="evidence" value="ECO:0007669"/>
    <property type="project" value="UniProtKB-KW"/>
</dbReference>
<dbReference type="GO" id="GO:0005737">
    <property type="term" value="C:cytoplasm"/>
    <property type="evidence" value="ECO:0007669"/>
    <property type="project" value="TreeGrafter"/>
</dbReference>
<evidence type="ECO:0000256" key="1">
    <source>
        <dbReference type="ARBA" id="ARBA00023002"/>
    </source>
</evidence>
<protein>
    <submittedName>
        <fullName evidence="3">Sulfurtransferase</fullName>
    </submittedName>
</protein>
<dbReference type="EMBL" id="LGCM01000031">
    <property type="protein sequence ID" value="KPL83501.1"/>
    <property type="molecule type" value="Genomic_DNA"/>
</dbReference>
<dbReference type="SUPFAM" id="SSF54373">
    <property type="entry name" value="FAD-linked reductases, C-terminal domain"/>
    <property type="match status" value="1"/>
</dbReference>
<keyword evidence="1" id="KW-0560">Oxidoreductase</keyword>
<gene>
    <name evidence="3" type="ORF">ADN01_08335</name>
</gene>
<dbReference type="Gene3D" id="3.30.9.10">
    <property type="entry name" value="D-Amino Acid Oxidase, subunit A, domain 2"/>
    <property type="match status" value="1"/>
</dbReference>
<dbReference type="PANTHER" id="PTHR13847">
    <property type="entry name" value="SARCOSINE DEHYDROGENASE-RELATED"/>
    <property type="match status" value="1"/>
</dbReference>
<organism evidence="3 4">
    <name type="scientific">Levilinea saccharolytica</name>
    <dbReference type="NCBI Taxonomy" id="229921"/>
    <lineage>
        <taxon>Bacteria</taxon>
        <taxon>Bacillati</taxon>
        <taxon>Chloroflexota</taxon>
        <taxon>Anaerolineae</taxon>
        <taxon>Anaerolineales</taxon>
        <taxon>Anaerolineaceae</taxon>
        <taxon>Levilinea</taxon>
    </lineage>
</organism>
<keyword evidence="4" id="KW-1185">Reference proteome</keyword>
<evidence type="ECO:0000259" key="2">
    <source>
        <dbReference type="Pfam" id="PF01266"/>
    </source>
</evidence>
<dbReference type="AlphaFoldDB" id="A0A0P6XIT7"/>
<sequence>MTQPTSIPHYDVIILGAGSVGTPSAMYLAEAGYKVLVLDPGASVGQGSNKKAIGGIRATHSDPAKIRLCLRSLEIFSNWEKWYGEDIEWVQNGYMFMAYREREQKILQDLLVTQKSYGLNIDWYDPQQLLDIVPDLNPEGLLGGTFSPEDGSASPLLSAHRFYEHACRAGADFHFHEPVTKMITRSGKIVAVETPTGTYGADVVINAAGAWARPVAQLVGVDVPVNPDSHESAVTEAVADFLKPMIVDIRPMPGSSNYYFYQHRTGQIFFCITPSPNIWGFDTEETSEFLPMVTRRMVEVMPRLKNLRVRRTWRGLYPMTPDGFPIVGWAEEVENFLLAVGMCGQGYMLGPGLGELILRLVQNQLTENDQETLSFLKPTRQFASQELLK</sequence>
<dbReference type="InterPro" id="IPR036188">
    <property type="entry name" value="FAD/NAD-bd_sf"/>
</dbReference>
<dbReference type="SUPFAM" id="SSF51905">
    <property type="entry name" value="FAD/NAD(P)-binding domain"/>
    <property type="match status" value="1"/>
</dbReference>
<keyword evidence="3" id="KW-0808">Transferase</keyword>
<dbReference type="InterPro" id="IPR006076">
    <property type="entry name" value="FAD-dep_OxRdtase"/>
</dbReference>
<evidence type="ECO:0000313" key="3">
    <source>
        <dbReference type="EMBL" id="KPL83501.1"/>
    </source>
</evidence>
<reference evidence="3 4" key="1">
    <citation type="submission" date="2015-07" db="EMBL/GenBank/DDBJ databases">
        <title>Genome sequence of Levilinea saccharolytica DSM 16555.</title>
        <authorList>
            <person name="Hemp J."/>
            <person name="Ward L.M."/>
            <person name="Pace L.A."/>
            <person name="Fischer W.W."/>
        </authorList>
    </citation>
    <scope>NUCLEOTIDE SEQUENCE [LARGE SCALE GENOMIC DNA]</scope>
    <source>
        <strain evidence="3 4">KIBI-1</strain>
    </source>
</reference>
<dbReference type="OrthoDB" id="9794226at2"/>
<dbReference type="GO" id="GO:0016740">
    <property type="term" value="F:transferase activity"/>
    <property type="evidence" value="ECO:0007669"/>
    <property type="project" value="UniProtKB-KW"/>
</dbReference>
<dbReference type="Gene3D" id="3.50.50.60">
    <property type="entry name" value="FAD/NAD(P)-binding domain"/>
    <property type="match status" value="1"/>
</dbReference>
<dbReference type="PANTHER" id="PTHR13847:SF287">
    <property type="entry name" value="FAD-DEPENDENT OXIDOREDUCTASE DOMAIN-CONTAINING PROTEIN 1"/>
    <property type="match status" value="1"/>
</dbReference>
<name>A0A0P6XIT7_9CHLR</name>
<proteinExistence type="predicted"/>
<evidence type="ECO:0000313" key="4">
    <source>
        <dbReference type="Proteomes" id="UP000050501"/>
    </source>
</evidence>
<dbReference type="STRING" id="229921.ADN01_08335"/>
<dbReference type="RefSeq" id="WP_062418658.1">
    <property type="nucleotide sequence ID" value="NZ_DF967974.1"/>
</dbReference>
<comment type="caution">
    <text evidence="3">The sequence shown here is derived from an EMBL/GenBank/DDBJ whole genome shotgun (WGS) entry which is preliminary data.</text>
</comment>
<dbReference type="Pfam" id="PF01266">
    <property type="entry name" value="DAO"/>
    <property type="match status" value="1"/>
</dbReference>